<sequence>MVLGLAGVLVLALAGFAGYLDTTLNRMPVLADYEGRPAEGAGTNWLMVGSDSRQGLTDDQKQELSTGDADGGRTDTMMLLHIPGAGGGRATLVSLPRDSLVNIPGRSRNKLNAAYAFGGPQLLTRTVEQATGLRIDHYAEVGFAGFAGVVDAVGGVNVCVDQRLRDPAAGLNLNPGCQNLDGAQALGFVRTRKPFARQDLDRIDNQRKFVSALVGKATSASVLANPMRLFPLATSGARALTVSNGDHLPNLAAAGLALAGSDTATTTVPIGGTPTLSGLGSVVVWDRTRASQLFQSFRADVAVPDQILSR</sequence>
<comment type="caution">
    <text evidence="4">The sequence shown here is derived from an EMBL/GenBank/DDBJ whole genome shotgun (WGS) entry which is preliminary data.</text>
</comment>
<dbReference type="NCBIfam" id="TIGR00350">
    <property type="entry name" value="lytR_cpsA_psr"/>
    <property type="match status" value="1"/>
</dbReference>
<comment type="similarity">
    <text evidence="1">Belongs to the LytR/CpsA/Psr (LCP) family.</text>
</comment>
<name>A0A4D4J7F7_9PSEU</name>
<evidence type="ECO:0000259" key="3">
    <source>
        <dbReference type="Pfam" id="PF03816"/>
    </source>
</evidence>
<dbReference type="InterPro" id="IPR050922">
    <property type="entry name" value="LytR/CpsA/Psr_CW_biosynth"/>
</dbReference>
<proteinExistence type="inferred from homology"/>
<dbReference type="PANTHER" id="PTHR33392:SF6">
    <property type="entry name" value="POLYISOPRENYL-TEICHOIC ACID--PEPTIDOGLYCAN TEICHOIC ACID TRANSFERASE TAGU"/>
    <property type="match status" value="1"/>
</dbReference>
<evidence type="ECO:0000313" key="5">
    <source>
        <dbReference type="Proteomes" id="UP000298860"/>
    </source>
</evidence>
<evidence type="ECO:0000256" key="2">
    <source>
        <dbReference type="SAM" id="MobiDB-lite"/>
    </source>
</evidence>
<organism evidence="4 5">
    <name type="scientific">Gandjariella thermophila</name>
    <dbReference type="NCBI Taxonomy" id="1931992"/>
    <lineage>
        <taxon>Bacteria</taxon>
        <taxon>Bacillati</taxon>
        <taxon>Actinomycetota</taxon>
        <taxon>Actinomycetes</taxon>
        <taxon>Pseudonocardiales</taxon>
        <taxon>Pseudonocardiaceae</taxon>
        <taxon>Gandjariella</taxon>
    </lineage>
</organism>
<dbReference type="Pfam" id="PF03816">
    <property type="entry name" value="LytR_cpsA_psr"/>
    <property type="match status" value="1"/>
</dbReference>
<feature type="domain" description="Cell envelope-related transcriptional attenuator" evidence="3">
    <location>
        <begin position="73"/>
        <end position="218"/>
    </location>
</feature>
<accession>A0A4D4J7F7</accession>
<reference evidence="5" key="1">
    <citation type="submission" date="2019-04" db="EMBL/GenBank/DDBJ databases">
        <title>Draft genome sequence of Pseudonocardiaceae bacterium SL3-2-4.</title>
        <authorList>
            <person name="Ningsih F."/>
            <person name="Yokota A."/>
            <person name="Sakai Y."/>
            <person name="Nanatani K."/>
            <person name="Yabe S."/>
            <person name="Oetari A."/>
            <person name="Sjamsuridzal W."/>
        </authorList>
    </citation>
    <scope>NUCLEOTIDE SEQUENCE [LARGE SCALE GENOMIC DNA]</scope>
    <source>
        <strain evidence="5">SL3-2-4</strain>
    </source>
</reference>
<evidence type="ECO:0000256" key="1">
    <source>
        <dbReference type="ARBA" id="ARBA00006068"/>
    </source>
</evidence>
<dbReference type="AlphaFoldDB" id="A0A4D4J7F7"/>
<dbReference type="PANTHER" id="PTHR33392">
    <property type="entry name" value="POLYISOPRENYL-TEICHOIC ACID--PEPTIDOGLYCAN TEICHOIC ACID TRANSFERASE TAGU"/>
    <property type="match status" value="1"/>
</dbReference>
<gene>
    <name evidence="4" type="ORF">GTS_15200</name>
</gene>
<dbReference type="EMBL" id="BJFL01000005">
    <property type="protein sequence ID" value="GDY29887.1"/>
    <property type="molecule type" value="Genomic_DNA"/>
</dbReference>
<dbReference type="InterPro" id="IPR004474">
    <property type="entry name" value="LytR_CpsA_psr"/>
</dbReference>
<dbReference type="Proteomes" id="UP000298860">
    <property type="component" value="Unassembled WGS sequence"/>
</dbReference>
<keyword evidence="5" id="KW-1185">Reference proteome</keyword>
<protein>
    <submittedName>
        <fullName evidence="4">Putative transcriptional regulator</fullName>
    </submittedName>
</protein>
<dbReference type="Gene3D" id="3.40.630.190">
    <property type="entry name" value="LCP protein"/>
    <property type="match status" value="1"/>
</dbReference>
<feature type="region of interest" description="Disordered" evidence="2">
    <location>
        <begin position="52"/>
        <end position="72"/>
    </location>
</feature>
<evidence type="ECO:0000313" key="4">
    <source>
        <dbReference type="EMBL" id="GDY29887.1"/>
    </source>
</evidence>